<feature type="signal peptide" evidence="1">
    <location>
        <begin position="1"/>
        <end position="17"/>
    </location>
</feature>
<dbReference type="eggNOG" id="ENOG5032V86">
    <property type="taxonomic scope" value="Bacteria"/>
</dbReference>
<keyword evidence="1" id="KW-0732">Signal</keyword>
<reference evidence="2 3" key="2">
    <citation type="journal article" date="2011" name="Stand. Genomic Sci.">
        <title>Complete genome sequence of Leadbetterella byssophila type strain (4M15).</title>
        <authorList>
            <person name="Abt B."/>
            <person name="Teshima H."/>
            <person name="Lucas S."/>
            <person name="Lapidus A."/>
            <person name="Del Rio T.G."/>
            <person name="Nolan M."/>
            <person name="Tice H."/>
            <person name="Cheng J.F."/>
            <person name="Pitluck S."/>
            <person name="Liolios K."/>
            <person name="Pagani I."/>
            <person name="Ivanova N."/>
            <person name="Mavromatis K."/>
            <person name="Pati A."/>
            <person name="Tapia R."/>
            <person name="Han C."/>
            <person name="Goodwin L."/>
            <person name="Chen A."/>
            <person name="Palaniappan K."/>
            <person name="Land M."/>
            <person name="Hauser L."/>
            <person name="Chang Y.J."/>
            <person name="Jeffries C.D."/>
            <person name="Rohde M."/>
            <person name="Goker M."/>
            <person name="Tindall B.J."/>
            <person name="Detter J.C."/>
            <person name="Woyke T."/>
            <person name="Bristow J."/>
            <person name="Eisen J.A."/>
            <person name="Markowitz V."/>
            <person name="Hugenholtz P."/>
            <person name="Klenk H.P."/>
            <person name="Kyrpides N.C."/>
        </authorList>
    </citation>
    <scope>NUCLEOTIDE SEQUENCE [LARGE SCALE GENOMIC DNA]</scope>
    <source>
        <strain evidence="3">DSM 17132 / JCM 16389 / KACC 11308 / NBRC 106382 / 4M15</strain>
    </source>
</reference>
<evidence type="ECO:0000313" key="2">
    <source>
        <dbReference type="EMBL" id="ADQ15828.1"/>
    </source>
</evidence>
<protein>
    <submittedName>
        <fullName evidence="2">Uncharacterized protein</fullName>
    </submittedName>
</protein>
<dbReference type="AlphaFoldDB" id="E4RS12"/>
<name>E4RS12_LEAB4</name>
<dbReference type="KEGG" id="lby:Lbys_0032"/>
<accession>E4RS12</accession>
<sequence length="176" mass="18463">MRWWLVIFSLFTLSSFAQTNSNSHSVSFTLQSVAILSIVSSSSSNIEMKFQVPNNAGLNIVAPGTNTQNWLNFTSALATGSRIIYVNSSASIPSKYKLMLEVTGPFGSGGGSRGTSNGTVEIGNLPKAIISGIGGAYTGVGPGNGFQLKYTASIQQFSGLIAGNTDIHVVYTLSDL</sequence>
<organism evidence="2 3">
    <name type="scientific">Leadbetterella byssophila (strain DSM 17132 / JCM 16389 / KACC 11308 / NBRC 106382 / 4M15)</name>
    <dbReference type="NCBI Taxonomy" id="649349"/>
    <lineage>
        <taxon>Bacteria</taxon>
        <taxon>Pseudomonadati</taxon>
        <taxon>Bacteroidota</taxon>
        <taxon>Cytophagia</taxon>
        <taxon>Cytophagales</taxon>
        <taxon>Leadbetterellaceae</taxon>
        <taxon>Leadbetterella</taxon>
    </lineage>
</organism>
<evidence type="ECO:0000313" key="3">
    <source>
        <dbReference type="Proteomes" id="UP000007435"/>
    </source>
</evidence>
<dbReference type="STRING" id="649349.Lbys_0032"/>
<dbReference type="HOGENOM" id="CLU_121843_0_0_10"/>
<dbReference type="EMBL" id="CP002305">
    <property type="protein sequence ID" value="ADQ15828.1"/>
    <property type="molecule type" value="Genomic_DNA"/>
</dbReference>
<gene>
    <name evidence="2" type="ordered locus">Lbys_0032</name>
</gene>
<keyword evidence="3" id="KW-1185">Reference proteome</keyword>
<evidence type="ECO:0000256" key="1">
    <source>
        <dbReference type="SAM" id="SignalP"/>
    </source>
</evidence>
<proteinExistence type="predicted"/>
<reference key="1">
    <citation type="submission" date="2010-11" db="EMBL/GenBank/DDBJ databases">
        <title>The complete genome of Leadbetterella byssophila DSM 17132.</title>
        <authorList>
            <consortium name="US DOE Joint Genome Institute (JGI-PGF)"/>
            <person name="Lucas S."/>
            <person name="Copeland A."/>
            <person name="Lapidus A."/>
            <person name="Glavina del Rio T."/>
            <person name="Dalin E."/>
            <person name="Tice H."/>
            <person name="Bruce D."/>
            <person name="Goodwin L."/>
            <person name="Pitluck S."/>
            <person name="Kyrpides N."/>
            <person name="Mavromatis K."/>
            <person name="Ivanova N."/>
            <person name="Teshima H."/>
            <person name="Brettin T."/>
            <person name="Detter J.C."/>
            <person name="Han C."/>
            <person name="Tapia R."/>
            <person name="Land M."/>
            <person name="Hauser L."/>
            <person name="Markowitz V."/>
            <person name="Cheng J.-F."/>
            <person name="Hugenholtz P."/>
            <person name="Woyke T."/>
            <person name="Wu D."/>
            <person name="Tindall B."/>
            <person name="Pomrenke H.G."/>
            <person name="Brambilla E."/>
            <person name="Klenk H.-P."/>
            <person name="Eisen J.A."/>
        </authorList>
    </citation>
    <scope>NUCLEOTIDE SEQUENCE [LARGE SCALE GENOMIC DNA]</scope>
    <source>
        <strain>DSM 17132</strain>
    </source>
</reference>
<dbReference type="Proteomes" id="UP000007435">
    <property type="component" value="Chromosome"/>
</dbReference>
<feature type="chain" id="PRO_5003185730" evidence="1">
    <location>
        <begin position="18"/>
        <end position="176"/>
    </location>
</feature>